<proteinExistence type="predicted"/>
<accession>A0A843WZW4</accession>
<protein>
    <submittedName>
        <fullName evidence="1">Uncharacterized protein</fullName>
    </submittedName>
</protein>
<keyword evidence="2" id="KW-1185">Reference proteome</keyword>
<evidence type="ECO:0000313" key="1">
    <source>
        <dbReference type="EMBL" id="MQM11071.1"/>
    </source>
</evidence>
<name>A0A843WZW4_COLES</name>
<organism evidence="1 2">
    <name type="scientific">Colocasia esculenta</name>
    <name type="common">Wild taro</name>
    <name type="synonym">Arum esculentum</name>
    <dbReference type="NCBI Taxonomy" id="4460"/>
    <lineage>
        <taxon>Eukaryota</taxon>
        <taxon>Viridiplantae</taxon>
        <taxon>Streptophyta</taxon>
        <taxon>Embryophyta</taxon>
        <taxon>Tracheophyta</taxon>
        <taxon>Spermatophyta</taxon>
        <taxon>Magnoliopsida</taxon>
        <taxon>Liliopsida</taxon>
        <taxon>Araceae</taxon>
        <taxon>Aroideae</taxon>
        <taxon>Colocasieae</taxon>
        <taxon>Colocasia</taxon>
    </lineage>
</organism>
<sequence length="66" mass="7734">LIGLGDLYQDLRKSLYPMDSLTVDQDLRKVPIDTSDWKRNGSCWNHRLVVVDSHWLAVDSYWSIQN</sequence>
<dbReference type="Proteomes" id="UP000652761">
    <property type="component" value="Unassembled WGS sequence"/>
</dbReference>
<gene>
    <name evidence="1" type="ORF">Taro_043973</name>
</gene>
<reference evidence="1" key="1">
    <citation type="submission" date="2017-07" db="EMBL/GenBank/DDBJ databases">
        <title>Taro Niue Genome Assembly and Annotation.</title>
        <authorList>
            <person name="Atibalentja N."/>
            <person name="Keating K."/>
            <person name="Fields C.J."/>
        </authorList>
    </citation>
    <scope>NUCLEOTIDE SEQUENCE</scope>
    <source>
        <strain evidence="1">Niue_2</strain>
        <tissue evidence="1">Leaf</tissue>
    </source>
</reference>
<comment type="caution">
    <text evidence="1">The sequence shown here is derived from an EMBL/GenBank/DDBJ whole genome shotgun (WGS) entry which is preliminary data.</text>
</comment>
<feature type="non-terminal residue" evidence="1">
    <location>
        <position position="1"/>
    </location>
</feature>
<dbReference type="EMBL" id="NMUH01004858">
    <property type="protein sequence ID" value="MQM11071.1"/>
    <property type="molecule type" value="Genomic_DNA"/>
</dbReference>
<evidence type="ECO:0000313" key="2">
    <source>
        <dbReference type="Proteomes" id="UP000652761"/>
    </source>
</evidence>
<dbReference type="AlphaFoldDB" id="A0A843WZW4"/>